<dbReference type="EMBL" id="KN832991">
    <property type="protein sequence ID" value="KIM83323.1"/>
    <property type="molecule type" value="Genomic_DNA"/>
</dbReference>
<feature type="transmembrane region" description="Helical" evidence="7">
    <location>
        <begin position="381"/>
        <end position="400"/>
    </location>
</feature>
<keyword evidence="4 7" id="KW-0472">Membrane</keyword>
<evidence type="ECO:0008006" key="10">
    <source>
        <dbReference type="Google" id="ProtNLM"/>
    </source>
</evidence>
<dbReference type="FunCoup" id="A0A0C3BAK2">
    <property type="interactions" value="7"/>
</dbReference>
<comment type="subcellular location">
    <subcellularLocation>
        <location evidence="1">Membrane</location>
        <topology evidence="1">Multi-pass membrane protein</topology>
    </subcellularLocation>
</comment>
<accession>A0A0C3BAK2</accession>
<feature type="region of interest" description="Disordered" evidence="6">
    <location>
        <begin position="1"/>
        <end position="27"/>
    </location>
</feature>
<evidence type="ECO:0000313" key="8">
    <source>
        <dbReference type="EMBL" id="KIM83323.1"/>
    </source>
</evidence>
<evidence type="ECO:0000256" key="2">
    <source>
        <dbReference type="ARBA" id="ARBA00022692"/>
    </source>
</evidence>
<keyword evidence="5" id="KW-0862">Zinc</keyword>
<evidence type="ECO:0000256" key="1">
    <source>
        <dbReference type="ARBA" id="ARBA00004141"/>
    </source>
</evidence>
<evidence type="ECO:0000313" key="9">
    <source>
        <dbReference type="Proteomes" id="UP000054166"/>
    </source>
</evidence>
<evidence type="ECO:0000256" key="3">
    <source>
        <dbReference type="ARBA" id="ARBA00022989"/>
    </source>
</evidence>
<name>A0A0C3BAK2_PILCF</name>
<dbReference type="GO" id="GO:0038023">
    <property type="term" value="F:signaling receptor activity"/>
    <property type="evidence" value="ECO:0007669"/>
    <property type="project" value="TreeGrafter"/>
</dbReference>
<dbReference type="OrthoDB" id="5585746at2759"/>
<dbReference type="InterPro" id="IPR004254">
    <property type="entry name" value="AdipoR/HlyIII-related"/>
</dbReference>
<gene>
    <name evidence="8" type="ORF">PILCRDRAFT_819572</name>
</gene>
<dbReference type="GO" id="GO:0016020">
    <property type="term" value="C:membrane"/>
    <property type="evidence" value="ECO:0007669"/>
    <property type="project" value="UniProtKB-SubCell"/>
</dbReference>
<feature type="transmembrane region" description="Helical" evidence="7">
    <location>
        <begin position="472"/>
        <end position="492"/>
    </location>
</feature>
<dbReference type="InParanoid" id="A0A0C3BAK2"/>
<feature type="transmembrane region" description="Helical" evidence="7">
    <location>
        <begin position="504"/>
        <end position="524"/>
    </location>
</feature>
<dbReference type="GO" id="GO:0046872">
    <property type="term" value="F:metal ion binding"/>
    <property type="evidence" value="ECO:0007669"/>
    <property type="project" value="UniProtKB-KW"/>
</dbReference>
<reference evidence="8 9" key="1">
    <citation type="submission" date="2014-04" db="EMBL/GenBank/DDBJ databases">
        <authorList>
            <consortium name="DOE Joint Genome Institute"/>
            <person name="Kuo A."/>
            <person name="Tarkka M."/>
            <person name="Buscot F."/>
            <person name="Kohler A."/>
            <person name="Nagy L.G."/>
            <person name="Floudas D."/>
            <person name="Copeland A."/>
            <person name="Barry K.W."/>
            <person name="Cichocki N."/>
            <person name="Veneault-Fourrey C."/>
            <person name="LaButti K."/>
            <person name="Lindquist E.A."/>
            <person name="Lipzen A."/>
            <person name="Lundell T."/>
            <person name="Morin E."/>
            <person name="Murat C."/>
            <person name="Sun H."/>
            <person name="Tunlid A."/>
            <person name="Henrissat B."/>
            <person name="Grigoriev I.V."/>
            <person name="Hibbett D.S."/>
            <person name="Martin F."/>
            <person name="Nordberg H.P."/>
            <person name="Cantor M.N."/>
            <person name="Hua S.X."/>
        </authorList>
    </citation>
    <scope>NUCLEOTIDE SEQUENCE [LARGE SCALE GENOMIC DNA]</scope>
    <source>
        <strain evidence="8 9">F 1598</strain>
    </source>
</reference>
<keyword evidence="9" id="KW-1185">Reference proteome</keyword>
<feature type="binding site" evidence="5">
    <location>
        <position position="362"/>
    </location>
    <ligand>
        <name>Zn(2+)</name>
        <dbReference type="ChEBI" id="CHEBI:29105"/>
    </ligand>
</feature>
<evidence type="ECO:0000256" key="5">
    <source>
        <dbReference type="PIRSR" id="PIRSR604254-1"/>
    </source>
</evidence>
<keyword evidence="2 7" id="KW-0812">Transmembrane</keyword>
<proteinExistence type="predicted"/>
<dbReference type="PANTHER" id="PTHR20855:SF97">
    <property type="entry name" value="ADIPOR-LIKE RECEPTOR IZH3-RELATED"/>
    <property type="match status" value="1"/>
</dbReference>
<keyword evidence="3 7" id="KW-1133">Transmembrane helix</keyword>
<dbReference type="Pfam" id="PF03006">
    <property type="entry name" value="HlyIII"/>
    <property type="match status" value="1"/>
</dbReference>
<feature type="binding site" evidence="5">
    <location>
        <position position="517"/>
    </location>
    <ligand>
        <name>Zn(2+)</name>
        <dbReference type="ChEBI" id="CHEBI:29105"/>
    </ligand>
</feature>
<dbReference type="AlphaFoldDB" id="A0A0C3BAK2"/>
<evidence type="ECO:0000256" key="7">
    <source>
        <dbReference type="SAM" id="Phobius"/>
    </source>
</evidence>
<dbReference type="STRING" id="765440.A0A0C3BAK2"/>
<reference evidence="9" key="2">
    <citation type="submission" date="2015-01" db="EMBL/GenBank/DDBJ databases">
        <title>Evolutionary Origins and Diversification of the Mycorrhizal Mutualists.</title>
        <authorList>
            <consortium name="DOE Joint Genome Institute"/>
            <consortium name="Mycorrhizal Genomics Consortium"/>
            <person name="Kohler A."/>
            <person name="Kuo A."/>
            <person name="Nagy L.G."/>
            <person name="Floudas D."/>
            <person name="Copeland A."/>
            <person name="Barry K.W."/>
            <person name="Cichocki N."/>
            <person name="Veneault-Fourrey C."/>
            <person name="LaButti K."/>
            <person name="Lindquist E.A."/>
            <person name="Lipzen A."/>
            <person name="Lundell T."/>
            <person name="Morin E."/>
            <person name="Murat C."/>
            <person name="Riley R."/>
            <person name="Ohm R."/>
            <person name="Sun H."/>
            <person name="Tunlid A."/>
            <person name="Henrissat B."/>
            <person name="Grigoriev I.V."/>
            <person name="Hibbett D.S."/>
            <person name="Martin F."/>
        </authorList>
    </citation>
    <scope>NUCLEOTIDE SEQUENCE [LARGE SCALE GENOMIC DNA]</scope>
    <source>
        <strain evidence="9">F 1598</strain>
    </source>
</reference>
<dbReference type="PANTHER" id="PTHR20855">
    <property type="entry name" value="ADIPOR/PROGESTIN RECEPTOR-RELATED"/>
    <property type="match status" value="1"/>
</dbReference>
<evidence type="ECO:0000256" key="6">
    <source>
        <dbReference type="SAM" id="MobiDB-lite"/>
    </source>
</evidence>
<dbReference type="Proteomes" id="UP000054166">
    <property type="component" value="Unassembled WGS sequence"/>
</dbReference>
<feature type="binding site" evidence="5">
    <location>
        <position position="513"/>
    </location>
    <ligand>
        <name>Zn(2+)</name>
        <dbReference type="ChEBI" id="CHEBI:29105"/>
    </ligand>
</feature>
<feature type="transmembrane region" description="Helical" evidence="7">
    <location>
        <begin position="406"/>
        <end position="425"/>
    </location>
</feature>
<dbReference type="HOGENOM" id="CLU_021163_0_0_1"/>
<feature type="transmembrane region" description="Helical" evidence="7">
    <location>
        <begin position="437"/>
        <end position="460"/>
    </location>
</feature>
<keyword evidence="5" id="KW-0479">Metal-binding</keyword>
<evidence type="ECO:0000256" key="4">
    <source>
        <dbReference type="ARBA" id="ARBA00023136"/>
    </source>
</evidence>
<organism evidence="8 9">
    <name type="scientific">Piloderma croceum (strain F 1598)</name>
    <dbReference type="NCBI Taxonomy" id="765440"/>
    <lineage>
        <taxon>Eukaryota</taxon>
        <taxon>Fungi</taxon>
        <taxon>Dikarya</taxon>
        <taxon>Basidiomycota</taxon>
        <taxon>Agaricomycotina</taxon>
        <taxon>Agaricomycetes</taxon>
        <taxon>Agaricomycetidae</taxon>
        <taxon>Atheliales</taxon>
        <taxon>Atheliaceae</taxon>
        <taxon>Piloderma</taxon>
    </lineage>
</organism>
<feature type="transmembrane region" description="Helical" evidence="7">
    <location>
        <begin position="345"/>
        <end position="361"/>
    </location>
</feature>
<protein>
    <recommendedName>
        <fullName evidence="10">HlyIII-domain-containing protein</fullName>
    </recommendedName>
</protein>
<dbReference type="GO" id="GO:0006882">
    <property type="term" value="P:intracellular zinc ion homeostasis"/>
    <property type="evidence" value="ECO:0007669"/>
    <property type="project" value="TreeGrafter"/>
</dbReference>
<sequence length="544" mass="61280">MSTATAIEPRPRPNKRRFSTADAGRRRDTLSCQHLPQSLDALDLSTGLAKETLASLRFLILSYLADLETSLSHLESSVSDFGADLLKAKGELKVRTWAKVALEMLDNIRTDVRSHLPEFHLRDVSVESVKSHLPELPDVASLNEMRSRLPDMDDFRARLPDFSLADMSARLDDARTRFSDLDIQPLLYVPVLSNRLQSLHAHLSSLERPSGIGVPSLPSNSILSNLVDALLSSELVAELKEDVDEAEVLFDLASQDIKNAVKRSFEGSRLIQYCDLPLKWRHNPFVTRGYRFIPIENWPLIIMSLFSLHNETLNIHTHLIPFIMWSTSLIPFINSTTFGVDGPEVAFTAFALVCLFASVLYHTMSGCAHPAGLDFCSKVDYVGIGWLISATAGTVVYYGFQCYPHIGQVFLVCCLLTGIAGNVFPFMDWFNKYEYRIWRVVFFVSMALTNVVPLATLTYLHGTEQMFRFTNTFWTSIFSYITGLVFYITRFPECLIVNRKCARWLDSIGLGSHAIWHFFIVLAISQHKAAIGHMRNGIEGCVAR</sequence>